<feature type="region of interest" description="Disordered" evidence="1">
    <location>
        <begin position="529"/>
        <end position="563"/>
    </location>
</feature>
<feature type="region of interest" description="Disordered" evidence="1">
    <location>
        <begin position="1039"/>
        <end position="1081"/>
    </location>
</feature>
<proteinExistence type="predicted"/>
<feature type="compositionally biased region" description="Low complexity" evidence="1">
    <location>
        <begin position="809"/>
        <end position="821"/>
    </location>
</feature>
<feature type="compositionally biased region" description="Low complexity" evidence="1">
    <location>
        <begin position="881"/>
        <end position="898"/>
    </location>
</feature>
<gene>
    <name evidence="3" type="ORF">DFQ27_000565</name>
</gene>
<feature type="compositionally biased region" description="Polar residues" evidence="1">
    <location>
        <begin position="34"/>
        <end position="59"/>
    </location>
</feature>
<dbReference type="OrthoDB" id="3362494at2759"/>
<feature type="compositionally biased region" description="Low complexity" evidence="1">
    <location>
        <begin position="1248"/>
        <end position="1258"/>
    </location>
</feature>
<feature type="compositionally biased region" description="Polar residues" evidence="1">
    <location>
        <begin position="589"/>
        <end position="603"/>
    </location>
</feature>
<evidence type="ECO:0000313" key="4">
    <source>
        <dbReference type="Proteomes" id="UP000807716"/>
    </source>
</evidence>
<name>A0A9P6QG67_9FUNG</name>
<feature type="compositionally biased region" description="Low complexity" evidence="1">
    <location>
        <begin position="1267"/>
        <end position="1282"/>
    </location>
</feature>
<sequence length="1713" mass="180502">MSIRLVSSAKNLREQFRGQSSSSLVPSGASVYSTNSTASHARTVDTSMRPFNQPASMHQMSRAGSHGPLRRSKSQKKTIMAKVLGDGVDSDAIPDLSMEMTLLIVRRCVKEIRARGLTTKHILRQVQINYSQRLIVGTIRRILDDDAQTELSELNKLDIHLVAHVMKFAIRYSEETLVTYADYQTLYVDQGRDFVRFIHDLPTIHRQILLDLFSLCADVTLLVHLNNMSLVSVAKAISLSIMDETGGEFTTFDASLQQRSMCGAACEDLLRAYLRIKTTYELAKIDNEDDEDENRYVDPHTRQVRSARQRSNENGAMPNFGGGAAGPRMMMPPNPRLDISLPSSAGSNFPGVFSGGATPTGIYPGGNPGGYFDHALSPRSASPYSQRPDSPFSQLNRSNGSSLSRSHSLTKSHGSSSHSRPMSPAGPMGYEDEELEMVEDQNYLNMLRQQQQQNMLRPIQDFRFRRRSSVGDVESVYSMLPADDDISDGYESEPEMPHTSLPDFADGLGWDFKQIAALESSEFLGSVDEERSATGAVHRSNSTSSSNSASARGGPLHDPSPRMIRNMTKQTRVGELQQSEGDLPYHDLSSFSPPQHPSLQRASTARDLGANNRARPGHMMTGVNGGSPSKVGSPSSIASGGPSHRRSPNLRRSISLGPQAINARIKGKQTGELRTEVLSRELALQAEQIPLDTVPPPRSASPPPRHLARAASPSRGSSFSLESSPQDLEVPTIPVRSASRGMGRNMTRTPPTRLNVDGLSPAVPEDGDLISPARLVSSELTPVSNPPSIASPQQPGVQDRSSESTMVESDAAAASSSSSSSKPTFEVISRPKDIEPVNVQFVPITPISPKAELKSRFQESFPERPISPPPGYQNNKMRSPSSRTTKSNGSPSSSTVSSPRQHKVGATKGNRTNVTINTATTVATNTTNTTTTAANTTARSAIPQHSNTASTISQASSSSSDKDAKDTINKESKEKTKAPGFIRALSHKLRSKQSDDQLRVTMSQKLVTPTVPSPAVSIAPPRLELSFLGDIGSEHPAAAGAVSAKSGGSGNGGGGGGALHPLDTTPLSPTSAANNGSLSSAPATITSLKSAQQMLPVPALDEPHAPGASPHPHHQASLAQGGAGAAPPGFQPPSAGGISALDRPRGFTGGRRSSTTLFGSGNISLRELQRRQPRRSGLGGSSSPSLKSASSTTSKGANGKALSSALARSSTGQSVGGGSVAGRRSSQASDSGSYTTDDSQDDPKEPSDAAAGSSIGEEASGGDKTEPSMTMTPSSSSPASSPKKSEYRISTAALLKDGKLYYQLQWDEFSRIGFSSEFFSEPEQYISGIQKKSQVVGHDPSTNGMPTTKTMHMTTMPGMTMMNEPSPEQKAAMNKAARQSILALARDPQALAAMKAGAQIGTSLTMKGTSQTGPSSLRINWNGPASSTSSLASSASGTTMTSSANGGSSSGGGGGTPRTVHIVQSNRKRMSRSMMMAGAGAGAGSSWNHHQQQRLQDGAPLSRISESAENGPGPARENMSGKSLSTSSATGVASSTSSGSATRSTKKLGHPAAGGSGATSSTSSSGYAPGTRPPSYIAAAAAAAGVAVPVEPVKKKKGGFFSKKSKIKAVVPPTTANSASTMAAAAATAAAAAAAASQPQKRKRRLPAGVSARDVMTKTVEPIDEVFPWMCIEHMAGQESGWVMLEPVEDGAVGWIKIDKLEEEMAKLAVREQ</sequence>
<feature type="compositionally biased region" description="Basic and acidic residues" evidence="1">
    <location>
        <begin position="960"/>
        <end position="977"/>
    </location>
</feature>
<dbReference type="EMBL" id="JAAAJB010000114">
    <property type="protein sequence ID" value="KAG0265558.1"/>
    <property type="molecule type" value="Genomic_DNA"/>
</dbReference>
<feature type="region of interest" description="Disordered" evidence="1">
    <location>
        <begin position="1099"/>
        <end position="1285"/>
    </location>
</feature>
<feature type="compositionally biased region" description="Low complexity" evidence="1">
    <location>
        <begin position="1523"/>
        <end position="1543"/>
    </location>
</feature>
<feature type="region of interest" description="Disordered" evidence="1">
    <location>
        <begin position="15"/>
        <end position="76"/>
    </location>
</feature>
<protein>
    <recommendedName>
        <fullName evidence="2">Rho-GAP domain-containing protein</fullName>
    </recommendedName>
</protein>
<feature type="domain" description="Rho-GAP" evidence="2">
    <location>
        <begin position="94"/>
        <end position="277"/>
    </location>
</feature>
<feature type="region of interest" description="Disordered" evidence="1">
    <location>
        <begin position="360"/>
        <end position="429"/>
    </location>
</feature>
<dbReference type="Pfam" id="PF00620">
    <property type="entry name" value="RhoGAP"/>
    <property type="match status" value="1"/>
</dbReference>
<feature type="region of interest" description="Disordered" evidence="1">
    <location>
        <begin position="302"/>
        <end position="327"/>
    </location>
</feature>
<reference evidence="3" key="1">
    <citation type="journal article" date="2020" name="Fungal Divers.">
        <title>Resolving the Mortierellaceae phylogeny through synthesis of multi-gene phylogenetics and phylogenomics.</title>
        <authorList>
            <person name="Vandepol N."/>
            <person name="Liber J."/>
            <person name="Desiro A."/>
            <person name="Na H."/>
            <person name="Kennedy M."/>
            <person name="Barry K."/>
            <person name="Grigoriev I.V."/>
            <person name="Miller A.N."/>
            <person name="O'Donnell K."/>
            <person name="Stajich J.E."/>
            <person name="Bonito G."/>
        </authorList>
    </citation>
    <scope>NUCLEOTIDE SEQUENCE</scope>
    <source>
        <strain evidence="3">BC1065</strain>
    </source>
</reference>
<feature type="compositionally biased region" description="Pro residues" evidence="1">
    <location>
        <begin position="693"/>
        <end position="705"/>
    </location>
</feature>
<feature type="compositionally biased region" description="Polar residues" evidence="1">
    <location>
        <begin position="1405"/>
        <end position="1419"/>
    </location>
</feature>
<dbReference type="Proteomes" id="UP000807716">
    <property type="component" value="Unassembled WGS sequence"/>
</dbReference>
<feature type="region of interest" description="Disordered" evidence="1">
    <location>
        <begin position="688"/>
        <end position="826"/>
    </location>
</feature>
<feature type="compositionally biased region" description="Low complexity" evidence="1">
    <location>
        <begin position="540"/>
        <end position="551"/>
    </location>
</feature>
<feature type="compositionally biased region" description="Polar residues" evidence="1">
    <location>
        <begin position="379"/>
        <end position="392"/>
    </location>
</feature>
<feature type="compositionally biased region" description="Low complexity" evidence="1">
    <location>
        <begin position="626"/>
        <end position="642"/>
    </location>
</feature>
<dbReference type="GO" id="GO:0007165">
    <property type="term" value="P:signal transduction"/>
    <property type="evidence" value="ECO:0007669"/>
    <property type="project" value="InterPro"/>
</dbReference>
<accession>A0A9P6QG67</accession>
<feature type="compositionally biased region" description="Polar residues" evidence="1">
    <location>
        <begin position="1151"/>
        <end position="1163"/>
    </location>
</feature>
<evidence type="ECO:0000259" key="2">
    <source>
        <dbReference type="PROSITE" id="PS50238"/>
    </source>
</evidence>
<feature type="compositionally biased region" description="Gly residues" evidence="1">
    <location>
        <begin position="1047"/>
        <end position="1058"/>
    </location>
</feature>
<organism evidence="3 4">
    <name type="scientific">Actinomortierella ambigua</name>
    <dbReference type="NCBI Taxonomy" id="1343610"/>
    <lineage>
        <taxon>Eukaryota</taxon>
        <taxon>Fungi</taxon>
        <taxon>Fungi incertae sedis</taxon>
        <taxon>Mucoromycota</taxon>
        <taxon>Mortierellomycotina</taxon>
        <taxon>Mortierellomycetes</taxon>
        <taxon>Mortierellales</taxon>
        <taxon>Mortierellaceae</taxon>
        <taxon>Actinomortierella</taxon>
    </lineage>
</organism>
<feature type="compositionally biased region" description="Low complexity" evidence="1">
    <location>
        <begin position="1425"/>
        <end position="1447"/>
    </location>
</feature>
<dbReference type="InterPro" id="IPR000198">
    <property type="entry name" value="RhoGAP_dom"/>
</dbReference>
<feature type="compositionally biased region" description="Low complexity" evidence="1">
    <location>
        <begin position="1181"/>
        <end position="1197"/>
    </location>
</feature>
<dbReference type="InterPro" id="IPR008936">
    <property type="entry name" value="Rho_GTPase_activation_prot"/>
</dbReference>
<feature type="compositionally biased region" description="Low complexity" evidence="1">
    <location>
        <begin position="1558"/>
        <end position="1569"/>
    </location>
</feature>
<dbReference type="SUPFAM" id="SSF48350">
    <property type="entry name" value="GTPase activation domain, GAP"/>
    <property type="match status" value="1"/>
</dbReference>
<dbReference type="Gene3D" id="1.10.555.10">
    <property type="entry name" value="Rho GTPase activation protein"/>
    <property type="match status" value="1"/>
</dbReference>
<feature type="compositionally biased region" description="Low complexity" evidence="1">
    <location>
        <begin position="393"/>
        <end position="419"/>
    </location>
</feature>
<feature type="compositionally biased region" description="Low complexity" evidence="1">
    <location>
        <begin position="20"/>
        <end position="33"/>
    </location>
</feature>
<evidence type="ECO:0000256" key="1">
    <source>
        <dbReference type="SAM" id="MobiDB-lite"/>
    </source>
</evidence>
<feature type="region of interest" description="Disordered" evidence="1">
    <location>
        <begin position="1405"/>
        <end position="1460"/>
    </location>
</feature>
<evidence type="ECO:0000313" key="3">
    <source>
        <dbReference type="EMBL" id="KAG0265558.1"/>
    </source>
</evidence>
<feature type="compositionally biased region" description="Polar residues" evidence="1">
    <location>
        <begin position="716"/>
        <end position="726"/>
    </location>
</feature>
<keyword evidence="4" id="KW-1185">Reference proteome</keyword>
<dbReference type="PROSITE" id="PS50238">
    <property type="entry name" value="RHOGAP"/>
    <property type="match status" value="1"/>
</dbReference>
<feature type="region of interest" description="Disordered" evidence="1">
    <location>
        <begin position="582"/>
        <end position="668"/>
    </location>
</feature>
<comment type="caution">
    <text evidence="3">The sequence shown here is derived from an EMBL/GenBank/DDBJ whole genome shotgun (WGS) entry which is preliminary data.</text>
</comment>
<feature type="region of interest" description="Disordered" evidence="1">
    <location>
        <begin position="855"/>
        <end position="977"/>
    </location>
</feature>
<feature type="compositionally biased region" description="Low complexity" evidence="1">
    <location>
        <begin position="912"/>
        <end position="938"/>
    </location>
</feature>
<dbReference type="SMART" id="SM00324">
    <property type="entry name" value="RhoGAP"/>
    <property type="match status" value="1"/>
</dbReference>
<feature type="compositionally biased region" description="Polar residues" evidence="1">
    <location>
        <begin position="1065"/>
        <end position="1081"/>
    </location>
</feature>
<feature type="compositionally biased region" description="Polar residues" evidence="1">
    <location>
        <begin position="778"/>
        <end position="796"/>
    </location>
</feature>
<feature type="compositionally biased region" description="Low complexity" evidence="1">
    <location>
        <begin position="1105"/>
        <end position="1137"/>
    </location>
</feature>
<feature type="compositionally biased region" description="Low complexity" evidence="1">
    <location>
        <begin position="948"/>
        <end position="959"/>
    </location>
</feature>
<feature type="region of interest" description="Disordered" evidence="1">
    <location>
        <begin position="1478"/>
        <end position="1569"/>
    </location>
</feature>